<dbReference type="STRING" id="1745343.A0A2J6Q2F7"/>
<gene>
    <name evidence="3" type="ORF">NA56DRAFT_181787</name>
</gene>
<dbReference type="CDD" id="cd11395">
    <property type="entry name" value="bHLHzip_SREBP_like"/>
    <property type="match status" value="1"/>
</dbReference>
<dbReference type="OrthoDB" id="3542681at2759"/>
<dbReference type="InterPro" id="IPR036638">
    <property type="entry name" value="HLH_DNA-bd_sf"/>
</dbReference>
<dbReference type="PROSITE" id="PS50888">
    <property type="entry name" value="BHLH"/>
    <property type="match status" value="1"/>
</dbReference>
<dbReference type="AlphaFoldDB" id="A0A2J6Q2F7"/>
<organism evidence="3 4">
    <name type="scientific">Hyaloscypha hepaticicola</name>
    <dbReference type="NCBI Taxonomy" id="2082293"/>
    <lineage>
        <taxon>Eukaryota</taxon>
        <taxon>Fungi</taxon>
        <taxon>Dikarya</taxon>
        <taxon>Ascomycota</taxon>
        <taxon>Pezizomycotina</taxon>
        <taxon>Leotiomycetes</taxon>
        <taxon>Helotiales</taxon>
        <taxon>Hyaloscyphaceae</taxon>
        <taxon>Hyaloscypha</taxon>
    </lineage>
</organism>
<dbReference type="InterPro" id="IPR011598">
    <property type="entry name" value="bHLH_dom"/>
</dbReference>
<proteinExistence type="predicted"/>
<dbReference type="Proteomes" id="UP000235672">
    <property type="component" value="Unassembled WGS sequence"/>
</dbReference>
<dbReference type="Gene3D" id="4.10.280.10">
    <property type="entry name" value="Helix-loop-helix DNA-binding domain"/>
    <property type="match status" value="1"/>
</dbReference>
<accession>A0A2J6Q2F7</accession>
<feature type="compositionally biased region" description="Low complexity" evidence="1">
    <location>
        <begin position="169"/>
        <end position="185"/>
    </location>
</feature>
<evidence type="ECO:0000259" key="2">
    <source>
        <dbReference type="PROSITE" id="PS50888"/>
    </source>
</evidence>
<protein>
    <recommendedName>
        <fullName evidence="2">BHLH domain-containing protein</fullName>
    </recommendedName>
</protein>
<evidence type="ECO:0000256" key="1">
    <source>
        <dbReference type="SAM" id="MobiDB-lite"/>
    </source>
</evidence>
<dbReference type="EMBL" id="KZ613485">
    <property type="protein sequence ID" value="PMD20458.1"/>
    <property type="molecule type" value="Genomic_DNA"/>
</dbReference>
<reference evidence="3 4" key="1">
    <citation type="submission" date="2016-05" db="EMBL/GenBank/DDBJ databases">
        <title>A degradative enzymes factory behind the ericoid mycorrhizal symbiosis.</title>
        <authorList>
            <consortium name="DOE Joint Genome Institute"/>
            <person name="Martino E."/>
            <person name="Morin E."/>
            <person name="Grelet G."/>
            <person name="Kuo A."/>
            <person name="Kohler A."/>
            <person name="Daghino S."/>
            <person name="Barry K."/>
            <person name="Choi C."/>
            <person name="Cichocki N."/>
            <person name="Clum A."/>
            <person name="Copeland A."/>
            <person name="Hainaut M."/>
            <person name="Haridas S."/>
            <person name="Labutti K."/>
            <person name="Lindquist E."/>
            <person name="Lipzen A."/>
            <person name="Khouja H.-R."/>
            <person name="Murat C."/>
            <person name="Ohm R."/>
            <person name="Olson A."/>
            <person name="Spatafora J."/>
            <person name="Veneault-Fourrey C."/>
            <person name="Henrissat B."/>
            <person name="Grigoriev I."/>
            <person name="Martin F."/>
            <person name="Perotto S."/>
        </authorList>
    </citation>
    <scope>NUCLEOTIDE SEQUENCE [LARGE SCALE GENOMIC DNA]</scope>
    <source>
        <strain evidence="3 4">UAMH 7357</strain>
    </source>
</reference>
<dbReference type="InterPro" id="IPR052099">
    <property type="entry name" value="Regulatory_TF_Diverse"/>
</dbReference>
<dbReference type="GO" id="GO:0046983">
    <property type="term" value="F:protein dimerization activity"/>
    <property type="evidence" value="ECO:0007669"/>
    <property type="project" value="InterPro"/>
</dbReference>
<keyword evidence="4" id="KW-1185">Reference proteome</keyword>
<name>A0A2J6Q2F7_9HELO</name>
<dbReference type="SUPFAM" id="SSF47459">
    <property type="entry name" value="HLH, helix-loop-helix DNA-binding domain"/>
    <property type="match status" value="1"/>
</dbReference>
<evidence type="ECO:0000313" key="4">
    <source>
        <dbReference type="Proteomes" id="UP000235672"/>
    </source>
</evidence>
<sequence>MARPREQDQSGYINPASVHVYNLPSSNAFGTVAQSWPPSPDLCWATDNENADAAYSPPPVFSPEIFTPDDEGSWTYFNPQITSQSQAPTVACFPFPIVPAPPALMIEVEDDNCDAAGEKAPLSKPSISSKRGGGSPRKNPKPTWGKPKNIRPSRKSDRQTSRVKRGSEPSPSRQSFGSNSSSGPQLRGIMNRPQMKLEKYAEEEEQSGWLPPTRVTHNMIEKQYRTRLNIQFTNLLEAIPQEVIGTQFDDYDDVGGRKGKVSKGDVLALAKRYIQTLEQDKQSLERENKEHKQSISHLRAALSRD</sequence>
<dbReference type="PANTHER" id="PTHR47336">
    <property type="entry name" value="TRANSCRIPTION FACTOR HMS1-RELATED"/>
    <property type="match status" value="1"/>
</dbReference>
<feature type="region of interest" description="Disordered" evidence="1">
    <location>
        <begin position="115"/>
        <end position="189"/>
    </location>
</feature>
<dbReference type="PANTHER" id="PTHR47336:SF2">
    <property type="entry name" value="TRANSCRIPTION FACTOR HMS1-RELATED"/>
    <property type="match status" value="1"/>
</dbReference>
<feature type="region of interest" description="Disordered" evidence="1">
    <location>
        <begin position="281"/>
        <end position="305"/>
    </location>
</feature>
<feature type="domain" description="BHLH" evidence="2">
    <location>
        <begin position="212"/>
        <end position="277"/>
    </location>
</feature>
<dbReference type="Pfam" id="PF00010">
    <property type="entry name" value="HLH"/>
    <property type="match status" value="1"/>
</dbReference>
<dbReference type="SMART" id="SM00353">
    <property type="entry name" value="HLH"/>
    <property type="match status" value="1"/>
</dbReference>
<feature type="compositionally biased region" description="Basic and acidic residues" evidence="1">
    <location>
        <begin position="281"/>
        <end position="293"/>
    </location>
</feature>
<evidence type="ECO:0000313" key="3">
    <source>
        <dbReference type="EMBL" id="PMD20458.1"/>
    </source>
</evidence>